<sequence length="82" mass="9910">MNKKQFLNTYKKIGALHKKQENEVEKPSLYKTEHDEKLIKDFHFAQFQKNRDQLQDNPDFKALTDKDEWTEEDVQTLLKTLK</sequence>
<dbReference type="Proteomes" id="UP001209713">
    <property type="component" value="Unassembled WGS sequence"/>
</dbReference>
<proteinExistence type="predicted"/>
<keyword evidence="2" id="KW-1185">Reference proteome</keyword>
<dbReference type="RefSeq" id="WP_263529730.1">
    <property type="nucleotide sequence ID" value="NZ_JAOVZB010000002.1"/>
</dbReference>
<evidence type="ECO:0000313" key="1">
    <source>
        <dbReference type="EMBL" id="MCV2402350.1"/>
    </source>
</evidence>
<accession>A0ABT2YRH2</accession>
<name>A0ABT2YRH2_9GAMM</name>
<dbReference type="EMBL" id="JAOVZB010000002">
    <property type="protein sequence ID" value="MCV2402350.1"/>
    <property type="molecule type" value="Genomic_DNA"/>
</dbReference>
<protein>
    <submittedName>
        <fullName evidence="1">Uncharacterized protein</fullName>
    </submittedName>
</protein>
<evidence type="ECO:0000313" key="2">
    <source>
        <dbReference type="Proteomes" id="UP001209713"/>
    </source>
</evidence>
<comment type="caution">
    <text evidence="1">The sequence shown here is derived from an EMBL/GenBank/DDBJ whole genome shotgun (WGS) entry which is preliminary data.</text>
</comment>
<organism evidence="1 2">
    <name type="scientific">Marinomonas sargassi</name>
    <dbReference type="NCBI Taxonomy" id="2984494"/>
    <lineage>
        <taxon>Bacteria</taxon>
        <taxon>Pseudomonadati</taxon>
        <taxon>Pseudomonadota</taxon>
        <taxon>Gammaproteobacteria</taxon>
        <taxon>Oceanospirillales</taxon>
        <taxon>Oceanospirillaceae</taxon>
        <taxon>Marinomonas</taxon>
    </lineage>
</organism>
<gene>
    <name evidence="1" type="ORF">OFY17_05545</name>
</gene>
<reference evidence="1 2" key="1">
    <citation type="submission" date="2022-10" db="EMBL/GenBank/DDBJ databases">
        <title>Marinomonas transparenta sp. nov. and Marinomonas sargassi sp. nov., isolated from marine alga (Sargassum natans (L.) Gaillon).</title>
        <authorList>
            <person name="Wang Y."/>
        </authorList>
    </citation>
    <scope>NUCLEOTIDE SEQUENCE [LARGE SCALE GENOMIC DNA]</scope>
    <source>
        <strain evidence="1 2">C2222</strain>
    </source>
</reference>